<feature type="compositionally biased region" description="Low complexity" evidence="1">
    <location>
        <begin position="370"/>
        <end position="379"/>
    </location>
</feature>
<accession>A0A267F2Z5</accession>
<proteinExistence type="predicted"/>
<sequence>MSTEDRPETKRRTERNGISMAASIQTHERAYSRQPLLRHFSCELLGSDSRSATLPEAPDHKPAMLRPELFESVDLKNAVSQIMCLSRKSDLEYYETDPEEKAQVPDIAALDGLLMKRRGLFQPPPAPPPPMPLTQQSGPTRARRGCDSADGAKRGVGSSRYLLVNGCNALVSSFSHISIREDQQSKGKYVTLTFHVRQPGWFDQLKQVYVNAKSELDKLVAFIRRMRRAELNDASNSDEMDIQDFIKAERDLIYSEKNLRQWSYKFDIELRRDSLMRQAIDAFQCRLGLSGCDNLGYSFGLFLDECLYANEQAPRQVVRDGTPDNYKITDRADIFVTNYFAMAANRAFREEIVSVLYEVYVRDSAQKLGQQQQQQQPQQFLGKTHQPQLPLSSEFAPPSQANTLTHYEKQPLQQLQQQQPSAPIVRIQVPNTRRAAEVSGDESETDNLLSCRSETRESYGRGDASAIRQ</sequence>
<dbReference type="AlphaFoldDB" id="A0A267F2Z5"/>
<feature type="region of interest" description="Disordered" evidence="1">
    <location>
        <begin position="122"/>
        <end position="152"/>
    </location>
</feature>
<feature type="compositionally biased region" description="Pro residues" evidence="1">
    <location>
        <begin position="122"/>
        <end position="132"/>
    </location>
</feature>
<dbReference type="EMBL" id="NIVC01001425">
    <property type="protein sequence ID" value="PAA68093.1"/>
    <property type="molecule type" value="Genomic_DNA"/>
</dbReference>
<protein>
    <submittedName>
        <fullName evidence="2">Uncharacterized protein</fullName>
    </submittedName>
</protein>
<feature type="region of interest" description="Disordered" evidence="1">
    <location>
        <begin position="370"/>
        <end position="399"/>
    </location>
</feature>
<name>A0A267F2Z5_9PLAT</name>
<dbReference type="Proteomes" id="UP000215902">
    <property type="component" value="Unassembled WGS sequence"/>
</dbReference>
<feature type="region of interest" description="Disordered" evidence="1">
    <location>
        <begin position="432"/>
        <end position="469"/>
    </location>
</feature>
<evidence type="ECO:0000313" key="2">
    <source>
        <dbReference type="EMBL" id="PAA68093.1"/>
    </source>
</evidence>
<evidence type="ECO:0000256" key="1">
    <source>
        <dbReference type="SAM" id="MobiDB-lite"/>
    </source>
</evidence>
<keyword evidence="3" id="KW-1185">Reference proteome</keyword>
<evidence type="ECO:0000313" key="3">
    <source>
        <dbReference type="Proteomes" id="UP000215902"/>
    </source>
</evidence>
<gene>
    <name evidence="2" type="ORF">BOX15_Mlig030816g1</name>
</gene>
<comment type="caution">
    <text evidence="2">The sequence shown here is derived from an EMBL/GenBank/DDBJ whole genome shotgun (WGS) entry which is preliminary data.</text>
</comment>
<reference evidence="2 3" key="1">
    <citation type="submission" date="2017-06" db="EMBL/GenBank/DDBJ databases">
        <title>A platform for efficient transgenesis in Macrostomum lignano, a flatworm model organism for stem cell research.</title>
        <authorList>
            <person name="Berezikov E."/>
        </authorList>
    </citation>
    <scope>NUCLEOTIDE SEQUENCE [LARGE SCALE GENOMIC DNA]</scope>
    <source>
        <strain evidence="2">DV1</strain>
        <tissue evidence="2">Whole organism</tissue>
    </source>
</reference>
<organism evidence="2 3">
    <name type="scientific">Macrostomum lignano</name>
    <dbReference type="NCBI Taxonomy" id="282301"/>
    <lineage>
        <taxon>Eukaryota</taxon>
        <taxon>Metazoa</taxon>
        <taxon>Spiralia</taxon>
        <taxon>Lophotrochozoa</taxon>
        <taxon>Platyhelminthes</taxon>
        <taxon>Rhabditophora</taxon>
        <taxon>Macrostomorpha</taxon>
        <taxon>Macrostomida</taxon>
        <taxon>Macrostomidae</taxon>
        <taxon>Macrostomum</taxon>
    </lineage>
</organism>